<gene>
    <name evidence="1" type="ORF">BJ138DRAFT_1114747</name>
</gene>
<comment type="caution">
    <text evidence="1">The sequence shown here is derived from an EMBL/GenBank/DDBJ whole genome shotgun (WGS) entry which is preliminary data.</text>
</comment>
<sequence length="108" mass="12089">MLWLPTEDVHAILDHLPLDALQKLACVLSAFRVVVVNYFNRRKSVLFAKYVDDVAAFVDMLRDTGTVVSGSLALRLLLPQASTNWPNTDMDVYVSVPHKSTVISFLLD</sequence>
<organism evidence="1 2">
    <name type="scientific">Hygrophoropsis aurantiaca</name>
    <dbReference type="NCBI Taxonomy" id="72124"/>
    <lineage>
        <taxon>Eukaryota</taxon>
        <taxon>Fungi</taxon>
        <taxon>Dikarya</taxon>
        <taxon>Basidiomycota</taxon>
        <taxon>Agaricomycotina</taxon>
        <taxon>Agaricomycetes</taxon>
        <taxon>Agaricomycetidae</taxon>
        <taxon>Boletales</taxon>
        <taxon>Coniophorineae</taxon>
        <taxon>Hygrophoropsidaceae</taxon>
        <taxon>Hygrophoropsis</taxon>
    </lineage>
</organism>
<name>A0ACB8AAI9_9AGAM</name>
<dbReference type="Proteomes" id="UP000790377">
    <property type="component" value="Unassembled WGS sequence"/>
</dbReference>
<keyword evidence="2" id="KW-1185">Reference proteome</keyword>
<protein>
    <submittedName>
        <fullName evidence="1">Uncharacterized protein</fullName>
    </submittedName>
</protein>
<reference evidence="1" key="1">
    <citation type="journal article" date="2021" name="New Phytol.">
        <title>Evolutionary innovations through gain and loss of genes in the ectomycorrhizal Boletales.</title>
        <authorList>
            <person name="Wu G."/>
            <person name="Miyauchi S."/>
            <person name="Morin E."/>
            <person name="Kuo A."/>
            <person name="Drula E."/>
            <person name="Varga T."/>
            <person name="Kohler A."/>
            <person name="Feng B."/>
            <person name="Cao Y."/>
            <person name="Lipzen A."/>
            <person name="Daum C."/>
            <person name="Hundley H."/>
            <person name="Pangilinan J."/>
            <person name="Johnson J."/>
            <person name="Barry K."/>
            <person name="LaButti K."/>
            <person name="Ng V."/>
            <person name="Ahrendt S."/>
            <person name="Min B."/>
            <person name="Choi I.G."/>
            <person name="Park H."/>
            <person name="Plett J.M."/>
            <person name="Magnuson J."/>
            <person name="Spatafora J.W."/>
            <person name="Nagy L.G."/>
            <person name="Henrissat B."/>
            <person name="Grigoriev I.V."/>
            <person name="Yang Z.L."/>
            <person name="Xu J."/>
            <person name="Martin F.M."/>
        </authorList>
    </citation>
    <scope>NUCLEOTIDE SEQUENCE</scope>
    <source>
        <strain evidence="1">ATCC 28755</strain>
    </source>
</reference>
<evidence type="ECO:0000313" key="1">
    <source>
        <dbReference type="EMBL" id="KAH7909688.1"/>
    </source>
</evidence>
<accession>A0ACB8AAI9</accession>
<dbReference type="EMBL" id="MU267746">
    <property type="protein sequence ID" value="KAH7909688.1"/>
    <property type="molecule type" value="Genomic_DNA"/>
</dbReference>
<proteinExistence type="predicted"/>
<evidence type="ECO:0000313" key="2">
    <source>
        <dbReference type="Proteomes" id="UP000790377"/>
    </source>
</evidence>